<keyword evidence="6 7" id="KW-0472">Membrane</keyword>
<accession>A0ABP8R0W8</accession>
<sequence length="541" mass="61697">MFGISFTDNRWLFSIANAYRGKMMLYFFLEILNIISTLFFVFFSKNSIDIALGVKEGSLQWNLCYVVGLVLLGIVFRTSSQWVNQKTQIRMLQGVQYKILQRQMLSTWRVIKRWDTGDILVRLNTDCVEIVQMLSSTWIAFVITVIKLLASFIFLFTLDKSLAIIILCITPLFFLSKIYFRKMKKLNEDVKASESELGVVMQENLRYRTVLRSLGILAKRLRKVIEKQNTFSSLKLAHLRFSLLSQTAMRTAMSVGYVVAFVWGVYRLQQGVITYGTMTAFLQLVNQVQSPILTLGAFVPAFIRFKVAIQRVKDLNNVEFQRERKGVEFGQIDYVSFEEVSFSYGEERIIDDFNARFELGDKVAITGASGKGKTTLIRLMLGMLKPNQGSVKISGDGTVSELAIEHIENFSYVPQGNTLLKGTVRENIVATNEMVSEERIREVLHYACAEFVYDLPEGLETYVGESGLGLSEGQAQRIAIARAILRDKKIWLFDEATSALDAETTDLFLERINPLLEKKIAIFVTHDKKVTLFCNKHIMLN</sequence>
<keyword evidence="11" id="KW-1185">Reference proteome</keyword>
<dbReference type="PROSITE" id="PS50893">
    <property type="entry name" value="ABC_TRANSPORTER_2"/>
    <property type="match status" value="1"/>
</dbReference>
<keyword evidence="3" id="KW-0547">Nucleotide-binding</keyword>
<dbReference type="InterPro" id="IPR011527">
    <property type="entry name" value="ABC1_TM_dom"/>
</dbReference>
<comment type="caution">
    <text evidence="10">The sequence shown here is derived from an EMBL/GenBank/DDBJ whole genome shotgun (WGS) entry which is preliminary data.</text>
</comment>
<dbReference type="InterPro" id="IPR036640">
    <property type="entry name" value="ABC1_TM_sf"/>
</dbReference>
<evidence type="ECO:0000313" key="10">
    <source>
        <dbReference type="EMBL" id="GAA4514931.1"/>
    </source>
</evidence>
<feature type="transmembrane region" description="Helical" evidence="7">
    <location>
        <begin position="248"/>
        <end position="268"/>
    </location>
</feature>
<protein>
    <submittedName>
        <fullName evidence="10">ABC transporter ATP-binding protein</fullName>
    </submittedName>
</protein>
<evidence type="ECO:0000256" key="1">
    <source>
        <dbReference type="ARBA" id="ARBA00004651"/>
    </source>
</evidence>
<reference evidence="11" key="1">
    <citation type="journal article" date="2019" name="Int. J. Syst. Evol. Microbiol.">
        <title>The Global Catalogue of Microorganisms (GCM) 10K type strain sequencing project: providing services to taxonomists for standard genome sequencing and annotation.</title>
        <authorList>
            <consortium name="The Broad Institute Genomics Platform"/>
            <consortium name="The Broad Institute Genome Sequencing Center for Infectious Disease"/>
            <person name="Wu L."/>
            <person name="Ma J."/>
        </authorList>
    </citation>
    <scope>NUCLEOTIDE SEQUENCE [LARGE SCALE GENOMIC DNA]</scope>
    <source>
        <strain evidence="11">JCM 17858</strain>
    </source>
</reference>
<organism evidence="10 11">
    <name type="scientific">Sphingobacterium thermophilum</name>
    <dbReference type="NCBI Taxonomy" id="768534"/>
    <lineage>
        <taxon>Bacteria</taxon>
        <taxon>Pseudomonadati</taxon>
        <taxon>Bacteroidota</taxon>
        <taxon>Sphingobacteriia</taxon>
        <taxon>Sphingobacteriales</taxon>
        <taxon>Sphingobacteriaceae</taxon>
        <taxon>Sphingobacterium</taxon>
    </lineage>
</organism>
<dbReference type="SMART" id="SM00382">
    <property type="entry name" value="AAA"/>
    <property type="match status" value="1"/>
</dbReference>
<proteinExistence type="predicted"/>
<dbReference type="RefSeq" id="WP_345066132.1">
    <property type="nucleotide sequence ID" value="NZ_BAABGR010000015.1"/>
</dbReference>
<feature type="transmembrane region" description="Helical" evidence="7">
    <location>
        <begin position="23"/>
        <end position="43"/>
    </location>
</feature>
<dbReference type="InterPro" id="IPR003593">
    <property type="entry name" value="AAA+_ATPase"/>
</dbReference>
<dbReference type="PANTHER" id="PTHR24221:SF654">
    <property type="entry name" value="ATP-BINDING CASSETTE SUB-FAMILY B MEMBER 6"/>
    <property type="match status" value="1"/>
</dbReference>
<dbReference type="PROSITE" id="PS50929">
    <property type="entry name" value="ABC_TM1F"/>
    <property type="match status" value="1"/>
</dbReference>
<comment type="subcellular location">
    <subcellularLocation>
        <location evidence="1">Cell membrane</location>
        <topology evidence="1">Multi-pass membrane protein</topology>
    </subcellularLocation>
</comment>
<name>A0ABP8R0W8_9SPHI</name>
<evidence type="ECO:0000259" key="8">
    <source>
        <dbReference type="PROSITE" id="PS50893"/>
    </source>
</evidence>
<keyword evidence="4 10" id="KW-0067">ATP-binding</keyword>
<evidence type="ECO:0000256" key="3">
    <source>
        <dbReference type="ARBA" id="ARBA00022741"/>
    </source>
</evidence>
<dbReference type="Pfam" id="PF00664">
    <property type="entry name" value="ABC_membrane"/>
    <property type="match status" value="1"/>
</dbReference>
<dbReference type="SUPFAM" id="SSF52540">
    <property type="entry name" value="P-loop containing nucleoside triphosphate hydrolases"/>
    <property type="match status" value="1"/>
</dbReference>
<evidence type="ECO:0000259" key="9">
    <source>
        <dbReference type="PROSITE" id="PS50929"/>
    </source>
</evidence>
<feature type="domain" description="ABC transmembrane type-1" evidence="9">
    <location>
        <begin position="25"/>
        <end position="304"/>
    </location>
</feature>
<keyword evidence="2 7" id="KW-0812">Transmembrane</keyword>
<dbReference type="InterPro" id="IPR003439">
    <property type="entry name" value="ABC_transporter-like_ATP-bd"/>
</dbReference>
<gene>
    <name evidence="10" type="ORF">GCM10023173_12100</name>
</gene>
<dbReference type="Gene3D" id="1.20.1560.10">
    <property type="entry name" value="ABC transporter type 1, transmembrane domain"/>
    <property type="match status" value="1"/>
</dbReference>
<feature type="domain" description="ABC transporter" evidence="8">
    <location>
        <begin position="335"/>
        <end position="540"/>
    </location>
</feature>
<feature type="transmembrane region" description="Helical" evidence="7">
    <location>
        <begin position="162"/>
        <end position="180"/>
    </location>
</feature>
<dbReference type="Gene3D" id="3.40.50.300">
    <property type="entry name" value="P-loop containing nucleotide triphosphate hydrolases"/>
    <property type="match status" value="1"/>
</dbReference>
<dbReference type="Proteomes" id="UP001500394">
    <property type="component" value="Unassembled WGS sequence"/>
</dbReference>
<evidence type="ECO:0000256" key="5">
    <source>
        <dbReference type="ARBA" id="ARBA00022989"/>
    </source>
</evidence>
<dbReference type="PANTHER" id="PTHR24221">
    <property type="entry name" value="ATP-BINDING CASSETTE SUB-FAMILY B"/>
    <property type="match status" value="1"/>
</dbReference>
<feature type="transmembrane region" description="Helical" evidence="7">
    <location>
        <begin position="138"/>
        <end position="156"/>
    </location>
</feature>
<dbReference type="EMBL" id="BAABGR010000015">
    <property type="protein sequence ID" value="GAA4514931.1"/>
    <property type="molecule type" value="Genomic_DNA"/>
</dbReference>
<evidence type="ECO:0000256" key="2">
    <source>
        <dbReference type="ARBA" id="ARBA00022692"/>
    </source>
</evidence>
<dbReference type="GO" id="GO:0005524">
    <property type="term" value="F:ATP binding"/>
    <property type="evidence" value="ECO:0007669"/>
    <property type="project" value="UniProtKB-KW"/>
</dbReference>
<evidence type="ECO:0000313" key="11">
    <source>
        <dbReference type="Proteomes" id="UP001500394"/>
    </source>
</evidence>
<evidence type="ECO:0000256" key="6">
    <source>
        <dbReference type="ARBA" id="ARBA00023136"/>
    </source>
</evidence>
<dbReference type="SUPFAM" id="SSF90123">
    <property type="entry name" value="ABC transporter transmembrane region"/>
    <property type="match status" value="1"/>
</dbReference>
<keyword evidence="5 7" id="KW-1133">Transmembrane helix</keyword>
<dbReference type="Pfam" id="PF00005">
    <property type="entry name" value="ABC_tran"/>
    <property type="match status" value="1"/>
</dbReference>
<dbReference type="InterPro" id="IPR039421">
    <property type="entry name" value="Type_1_exporter"/>
</dbReference>
<evidence type="ECO:0000256" key="7">
    <source>
        <dbReference type="SAM" id="Phobius"/>
    </source>
</evidence>
<dbReference type="CDD" id="cd07346">
    <property type="entry name" value="ABC_6TM_exporters"/>
    <property type="match status" value="1"/>
</dbReference>
<feature type="transmembrane region" description="Helical" evidence="7">
    <location>
        <begin position="59"/>
        <end position="76"/>
    </location>
</feature>
<dbReference type="InterPro" id="IPR027417">
    <property type="entry name" value="P-loop_NTPase"/>
</dbReference>
<evidence type="ECO:0000256" key="4">
    <source>
        <dbReference type="ARBA" id="ARBA00022840"/>
    </source>
</evidence>